<dbReference type="Pfam" id="PF00498">
    <property type="entry name" value="FHA"/>
    <property type="match status" value="1"/>
</dbReference>
<dbReference type="VEuPathDB" id="TriTrypDB:TCDM_09294"/>
<dbReference type="VEuPathDB" id="TriTrypDB:ECC02_008184"/>
<dbReference type="SUPFAM" id="SSF49879">
    <property type="entry name" value="SMAD/FHA domain"/>
    <property type="match status" value="1"/>
</dbReference>
<dbReference type="SMART" id="SM00240">
    <property type="entry name" value="FHA"/>
    <property type="match status" value="1"/>
</dbReference>
<proteinExistence type="predicted"/>
<dbReference type="VEuPathDB" id="TriTrypDB:TCSYLVIO_002491"/>
<dbReference type="VEuPathDB" id="TriTrypDB:TcG_07791"/>
<reference evidence="3 4" key="1">
    <citation type="journal article" date="2018" name="Microb. Genom.">
        <title>Expanding an expanded genome: long-read sequencing of Trypanosoma cruzi.</title>
        <authorList>
            <person name="Berna L."/>
            <person name="Rodriguez M."/>
            <person name="Chiribao M.L."/>
            <person name="Parodi-Talice A."/>
            <person name="Pita S."/>
            <person name="Rijo G."/>
            <person name="Alvarez-Valin F."/>
            <person name="Robello C."/>
        </authorList>
    </citation>
    <scope>NUCLEOTIDE SEQUENCE [LARGE SCALE GENOMIC DNA]</scope>
    <source>
        <strain evidence="3 4">TCC</strain>
    </source>
</reference>
<dbReference type="Gene3D" id="2.60.200.20">
    <property type="match status" value="1"/>
</dbReference>
<dbReference type="PANTHER" id="PTHR23308">
    <property type="entry name" value="NUCLEAR INHIBITOR OF PROTEIN PHOSPHATASE-1"/>
    <property type="match status" value="1"/>
</dbReference>
<dbReference type="VEuPathDB" id="TriTrypDB:C4B63_6g577"/>
<evidence type="ECO:0000256" key="1">
    <source>
        <dbReference type="SAM" id="MobiDB-lite"/>
    </source>
</evidence>
<dbReference type="PROSITE" id="PS50006">
    <property type="entry name" value="FHA_DOMAIN"/>
    <property type="match status" value="1"/>
</dbReference>
<dbReference type="VEuPathDB" id="TriTrypDB:TcCLB.507817.30"/>
<comment type="caution">
    <text evidence="3">The sequence shown here is derived from an EMBL/GenBank/DDBJ whole genome shotgun (WGS) entry which is preliminary data.</text>
</comment>
<gene>
    <name evidence="3" type="ORF">C3747_116g79</name>
</gene>
<dbReference type="InterPro" id="IPR000253">
    <property type="entry name" value="FHA_dom"/>
</dbReference>
<dbReference type="VEuPathDB" id="TriTrypDB:TcBrA4_0079900"/>
<dbReference type="AlphaFoldDB" id="A0A2V2WFF6"/>
<dbReference type="EMBL" id="PRFC01000116">
    <property type="protein sequence ID" value="PWV06349.1"/>
    <property type="molecule type" value="Genomic_DNA"/>
</dbReference>
<organism evidence="3 4">
    <name type="scientific">Trypanosoma cruzi</name>
    <dbReference type="NCBI Taxonomy" id="5693"/>
    <lineage>
        <taxon>Eukaryota</taxon>
        <taxon>Discoba</taxon>
        <taxon>Euglenozoa</taxon>
        <taxon>Kinetoplastea</taxon>
        <taxon>Metakinetoplastina</taxon>
        <taxon>Trypanosomatida</taxon>
        <taxon>Trypanosomatidae</taxon>
        <taxon>Trypanosoma</taxon>
        <taxon>Schizotrypanum</taxon>
    </lineage>
</organism>
<feature type="region of interest" description="Disordered" evidence="1">
    <location>
        <begin position="231"/>
        <end position="282"/>
    </location>
</feature>
<accession>A0A2V2WFF6</accession>
<dbReference type="Proteomes" id="UP000246078">
    <property type="component" value="Unassembled WGS sequence"/>
</dbReference>
<dbReference type="OrthoDB" id="687730at2759"/>
<sequence>MAECFCAELILKKGPETLQRRISLRIPKDGTPVTVGRAPENDIVLDANLVFASQRHCQLFVRPVMVTTSDEDAVKEERKEGKEAIKSRRQKRLRAGRDALQLELCLVDMGSSNGTFVNGVRVEVNAVTPLRRCDMLVLGGMRDIAVGASLPVDVVTFAPEIVTWCVALNEGEVNLDYVATPPVVLCADFVEAEEKRMALELLQRMTSPPPASHGFTTAVTPPPTVLKRWNEAQSGQEKEEEHNKTPQTPAAREVVLRDHADNNNSENNEAANAQDETGASTRRSGTVAAEILVHGDTMGNATHLFVILRAVRVGMHNFFLSRAKNAARKGGRLRIGDTRKKGNQLSHLYTLTLTETHWKWVMNNADGSYTGKGGKVTNVKQQSIIEYQLPWSYVERIMYCEPQYGLTVQLLLPDVKNLLPPLAKLSVDSAERPIHVTWMVDPAKDRNKDNIETVGSAPVTFQQFLGELRRICARNKAPEPQPLEESEFLDRYAPDL</sequence>
<dbReference type="VEuPathDB" id="TriTrypDB:C3747_116g79"/>
<name>A0A2V2WFF6_TRYCR</name>
<dbReference type="VEuPathDB" id="TriTrypDB:BCY84_17888"/>
<dbReference type="InterPro" id="IPR050923">
    <property type="entry name" value="Cell_Proc_Reg/RNA_Proc"/>
</dbReference>
<evidence type="ECO:0000313" key="4">
    <source>
        <dbReference type="Proteomes" id="UP000246078"/>
    </source>
</evidence>
<dbReference type="VEuPathDB" id="TriTrypDB:TcCLB.509471.50"/>
<feature type="compositionally biased region" description="Low complexity" evidence="1">
    <location>
        <begin position="262"/>
        <end position="276"/>
    </location>
</feature>
<dbReference type="CDD" id="cd00060">
    <property type="entry name" value="FHA"/>
    <property type="match status" value="1"/>
</dbReference>
<dbReference type="InterPro" id="IPR008984">
    <property type="entry name" value="SMAD_FHA_dom_sf"/>
</dbReference>
<dbReference type="VEuPathDB" id="TriTrypDB:Tc_MARK_1200"/>
<feature type="domain" description="FHA" evidence="2">
    <location>
        <begin position="33"/>
        <end position="122"/>
    </location>
</feature>
<protein>
    <recommendedName>
        <fullName evidence="2">FHA domain-containing protein</fullName>
    </recommendedName>
</protein>
<evidence type="ECO:0000313" key="3">
    <source>
        <dbReference type="EMBL" id="PWV06349.1"/>
    </source>
</evidence>
<dbReference type="VEuPathDB" id="TriTrypDB:TcCL_ESM02950"/>
<evidence type="ECO:0000259" key="2">
    <source>
        <dbReference type="PROSITE" id="PS50006"/>
    </source>
</evidence>